<accession>A0ABW0MAD6</accession>
<organism evidence="2 3">
    <name type="scientific">Paraherbaspirillum soli</name>
    <dbReference type="NCBI Taxonomy" id="631222"/>
    <lineage>
        <taxon>Bacteria</taxon>
        <taxon>Pseudomonadati</taxon>
        <taxon>Pseudomonadota</taxon>
        <taxon>Betaproteobacteria</taxon>
        <taxon>Burkholderiales</taxon>
        <taxon>Oxalobacteraceae</taxon>
        <taxon>Paraherbaspirillum</taxon>
    </lineage>
</organism>
<dbReference type="Pfam" id="PF03572">
    <property type="entry name" value="Peptidase_S41"/>
    <property type="match status" value="1"/>
</dbReference>
<protein>
    <submittedName>
        <fullName evidence="2">S41 family peptidase</fullName>
    </submittedName>
</protein>
<dbReference type="SUPFAM" id="SSF52096">
    <property type="entry name" value="ClpP/crotonase"/>
    <property type="match status" value="1"/>
</dbReference>
<proteinExistence type="predicted"/>
<keyword evidence="3" id="KW-1185">Reference proteome</keyword>
<dbReference type="InterPro" id="IPR005151">
    <property type="entry name" value="Tail-specific_protease"/>
</dbReference>
<comment type="caution">
    <text evidence="2">The sequence shown here is derived from an EMBL/GenBank/DDBJ whole genome shotgun (WGS) entry which is preliminary data.</text>
</comment>
<evidence type="ECO:0000259" key="1">
    <source>
        <dbReference type="Pfam" id="PF03572"/>
    </source>
</evidence>
<name>A0ABW0MAD6_9BURK</name>
<feature type="domain" description="Tail specific protease" evidence="1">
    <location>
        <begin position="225"/>
        <end position="431"/>
    </location>
</feature>
<gene>
    <name evidence="2" type="ORF">ACFPM8_13000</name>
</gene>
<reference evidence="3" key="1">
    <citation type="journal article" date="2019" name="Int. J. Syst. Evol. Microbiol.">
        <title>The Global Catalogue of Microorganisms (GCM) 10K type strain sequencing project: providing services to taxonomists for standard genome sequencing and annotation.</title>
        <authorList>
            <consortium name="The Broad Institute Genomics Platform"/>
            <consortium name="The Broad Institute Genome Sequencing Center for Infectious Disease"/>
            <person name="Wu L."/>
            <person name="Ma J."/>
        </authorList>
    </citation>
    <scope>NUCLEOTIDE SEQUENCE [LARGE SCALE GENOMIC DNA]</scope>
    <source>
        <strain evidence="3">JCM 17066</strain>
    </source>
</reference>
<dbReference type="InterPro" id="IPR029045">
    <property type="entry name" value="ClpP/crotonase-like_dom_sf"/>
</dbReference>
<dbReference type="Gene3D" id="3.90.226.10">
    <property type="entry name" value="2-enoyl-CoA Hydratase, Chain A, domain 1"/>
    <property type="match status" value="1"/>
</dbReference>
<dbReference type="EMBL" id="JBHSMT010000023">
    <property type="protein sequence ID" value="MFC5474873.1"/>
    <property type="molecule type" value="Genomic_DNA"/>
</dbReference>
<sequence>MQNNANIDWSAVARQDLDFAHQTIIDAHPGAIDHENPNFKQWLWFGYRHASTLAARAKSREQALAALRYYSVGFKDGHLLVYDPQPSELRRWAGWLVDMRGGDVVVVHAAQDWPVATPPLGARLLSCDQQSVRKILLRDMAPYIDRRVNLEATWSDLARFLTLDLSSIPIAGRKLYRSCVAESADGARHIYSMLWQDGPALCPDVYAAQAPSPQIIGLGEGRYWIHVTQFRPDQAQYQAWRQMLEQVRMLRDAKLVVFDTRGNKGGNSALGQELLGALLGHGRRPDGPQQQAIALWRVSPIAVAATGERMRDVEHAYGEHSATFKSAARLHDDLQQALANQQPWVEQSDVPETSPPPQPVQPFAGKLVLLTDSRCASACLDFADCVLSVPGALHVGLPTSADSVYLDVALVDLPSGLKMMLPLKVWRDRARRNNQPLIPNYRFQGNIDDTQALRRWVLDLGDL</sequence>
<evidence type="ECO:0000313" key="3">
    <source>
        <dbReference type="Proteomes" id="UP001596045"/>
    </source>
</evidence>
<evidence type="ECO:0000313" key="2">
    <source>
        <dbReference type="EMBL" id="MFC5474873.1"/>
    </source>
</evidence>
<dbReference type="RefSeq" id="WP_378997982.1">
    <property type="nucleotide sequence ID" value="NZ_JBHSMT010000023.1"/>
</dbReference>
<dbReference type="Proteomes" id="UP001596045">
    <property type="component" value="Unassembled WGS sequence"/>
</dbReference>